<sequence length="27" mass="3182">MHSEKYAPTAHQLLPCFGRLNIRFTFC</sequence>
<evidence type="ECO:0000313" key="1">
    <source>
        <dbReference type="EMBL" id="CDZ89238.1"/>
    </source>
</evidence>
<name>A0A098BKL1_9NOCA</name>
<dbReference type="EMBL" id="CCSD01000058">
    <property type="protein sequence ID" value="CDZ89238.1"/>
    <property type="molecule type" value="Genomic_DNA"/>
</dbReference>
<reference evidence="1 2" key="1">
    <citation type="journal article" date="2014" name="Genome Announc.">
        <title>Draft Genome Sequence of Propane- and Butane-Oxidizing Actinobacterium Rhodococcus ruber IEGM 231.</title>
        <authorList>
            <person name="Ivshina I.B."/>
            <person name="Kuyukina M.S."/>
            <person name="Krivoruchko A.V."/>
            <person name="Barbe V."/>
            <person name="Fischer C."/>
        </authorList>
    </citation>
    <scope>NUCLEOTIDE SEQUENCE [LARGE SCALE GENOMIC DNA]</scope>
</reference>
<evidence type="ECO:0000313" key="2">
    <source>
        <dbReference type="Proteomes" id="UP000042997"/>
    </source>
</evidence>
<dbReference type="Proteomes" id="UP000042997">
    <property type="component" value="Unassembled WGS sequence"/>
</dbReference>
<dbReference type="AlphaFoldDB" id="A0A098BKL1"/>
<accession>A0A098BKL1</accession>
<protein>
    <submittedName>
        <fullName evidence="1">Uncharacterized protein</fullName>
    </submittedName>
</protein>
<gene>
    <name evidence="1" type="ORF">RHRU231_470086</name>
</gene>
<proteinExistence type="predicted"/>
<organism evidence="1 2">
    <name type="scientific">Rhodococcus ruber</name>
    <dbReference type="NCBI Taxonomy" id="1830"/>
    <lineage>
        <taxon>Bacteria</taxon>
        <taxon>Bacillati</taxon>
        <taxon>Actinomycetota</taxon>
        <taxon>Actinomycetes</taxon>
        <taxon>Mycobacteriales</taxon>
        <taxon>Nocardiaceae</taxon>
        <taxon>Rhodococcus</taxon>
    </lineage>
</organism>